<keyword evidence="4" id="KW-1185">Reference proteome</keyword>
<feature type="signal peptide" evidence="1">
    <location>
        <begin position="1"/>
        <end position="20"/>
    </location>
</feature>
<keyword evidence="1" id="KW-0732">Signal</keyword>
<evidence type="ECO:0000256" key="1">
    <source>
        <dbReference type="SAM" id="SignalP"/>
    </source>
</evidence>
<reference evidence="4" key="1">
    <citation type="submission" date="2023-07" db="EMBL/GenBank/DDBJ databases">
        <title>Draft genome sequence of Agarivorans aestuarii strain ZMCS4, a CAZymes producing bacteria isolated from the marine brown algae Clodostephus spongiosus.</title>
        <authorList>
            <person name="Lorente B."/>
            <person name="Cabral C."/>
            <person name="Frias J."/>
            <person name="Faria J."/>
            <person name="Toubarro D."/>
        </authorList>
    </citation>
    <scope>NUCLEOTIDE SEQUENCE [LARGE SCALE GENOMIC DNA]</scope>
    <source>
        <strain evidence="4">ZMCS4</strain>
    </source>
</reference>
<dbReference type="EMBL" id="JAYDYW010000011">
    <property type="protein sequence ID" value="MEE1675136.1"/>
    <property type="molecule type" value="Genomic_DNA"/>
</dbReference>
<dbReference type="RefSeq" id="WP_329776105.1">
    <property type="nucleotide sequence ID" value="NZ_JAYDYW010000011.1"/>
</dbReference>
<evidence type="ECO:0000313" key="4">
    <source>
        <dbReference type="Proteomes" id="UP001310248"/>
    </source>
</evidence>
<reference evidence="3 4" key="2">
    <citation type="submission" date="2023-12" db="EMBL/GenBank/DDBJ databases">
        <authorList>
            <consortium name="Cladostephus spongiosus"/>
            <person name="Lorente B."/>
            <person name="Cabral C."/>
            <person name="Frias J."/>
            <person name="Faria J."/>
            <person name="Toubarro D."/>
        </authorList>
    </citation>
    <scope>NUCLEOTIDE SEQUENCE [LARGE SCALE GENOMIC DNA]</scope>
    <source>
        <strain evidence="3 4">ZMCS4</strain>
    </source>
</reference>
<organism evidence="3 4">
    <name type="scientific">Agarivorans aestuarii</name>
    <dbReference type="NCBI Taxonomy" id="1563703"/>
    <lineage>
        <taxon>Bacteria</taxon>
        <taxon>Pseudomonadati</taxon>
        <taxon>Pseudomonadota</taxon>
        <taxon>Gammaproteobacteria</taxon>
        <taxon>Alteromonadales</taxon>
        <taxon>Alteromonadaceae</taxon>
        <taxon>Agarivorans</taxon>
    </lineage>
</organism>
<dbReference type="InterPro" id="IPR007461">
    <property type="entry name" value="Ysc84_actin-binding"/>
</dbReference>
<feature type="domain" description="Ysc84 actin-binding" evidence="2">
    <location>
        <begin position="82"/>
        <end position="171"/>
    </location>
</feature>
<dbReference type="Proteomes" id="UP001310248">
    <property type="component" value="Unassembled WGS sequence"/>
</dbReference>
<proteinExistence type="predicted"/>
<comment type="caution">
    <text evidence="3">The sequence shown here is derived from an EMBL/GenBank/DDBJ whole genome shotgun (WGS) entry which is preliminary data.</text>
</comment>
<protein>
    <submittedName>
        <fullName evidence="3">YSC84-related protein</fullName>
    </submittedName>
</protein>
<name>A0ABU7G733_9ALTE</name>
<sequence length="181" mass="18823">MKKWLAMCVGVLVLSFQAVADDYQATIQQFKKSDRTTQFFNNAYGYAVFPTIGKGGIGIGGAYGEGKVYRGGATTGSVNMGQVTLGFQLGGQAFSQIIFLQDKRAYDEFTSGSFEFGAQASAVALTIGASAQAGTSGAGAAAGETQSKAHYVSGYAVFTLAKGGLMYEASIGGQKFNYTAN</sequence>
<gene>
    <name evidence="3" type="ORF">SNR37_000461</name>
</gene>
<accession>A0ABU7G733</accession>
<evidence type="ECO:0000259" key="2">
    <source>
        <dbReference type="Pfam" id="PF04366"/>
    </source>
</evidence>
<feature type="chain" id="PRO_5045805464" evidence="1">
    <location>
        <begin position="21"/>
        <end position="181"/>
    </location>
</feature>
<dbReference type="Pfam" id="PF04366">
    <property type="entry name" value="Ysc84"/>
    <property type="match status" value="1"/>
</dbReference>
<evidence type="ECO:0000313" key="3">
    <source>
        <dbReference type="EMBL" id="MEE1675136.1"/>
    </source>
</evidence>